<evidence type="ECO:0000313" key="1">
    <source>
        <dbReference type="EMBL" id="EFN60373.1"/>
    </source>
</evidence>
<organism evidence="2">
    <name type="scientific">Camponotus floridanus</name>
    <name type="common">Florida carpenter ant</name>
    <dbReference type="NCBI Taxonomy" id="104421"/>
    <lineage>
        <taxon>Eukaryota</taxon>
        <taxon>Metazoa</taxon>
        <taxon>Ecdysozoa</taxon>
        <taxon>Arthropoda</taxon>
        <taxon>Hexapoda</taxon>
        <taxon>Insecta</taxon>
        <taxon>Pterygota</taxon>
        <taxon>Neoptera</taxon>
        <taxon>Endopterygota</taxon>
        <taxon>Hymenoptera</taxon>
        <taxon>Apocrita</taxon>
        <taxon>Aculeata</taxon>
        <taxon>Formicoidea</taxon>
        <taxon>Formicidae</taxon>
        <taxon>Formicinae</taxon>
        <taxon>Camponotus</taxon>
    </lineage>
</organism>
<keyword evidence="2" id="KW-1185">Reference proteome</keyword>
<accession>E2B1L7</accession>
<sequence length="122" mass="14162">MEIDEILALEFSYYHANLLIKRGRGVGELYVSDVCLRIQRSIRILFLAESYFVREVDSDLHRDGGLIFGFWWHRINYDFVELGKGIANHLYVRLKASVAHLVHEQEQTFPETRAAQSDAVAH</sequence>
<dbReference type="Proteomes" id="UP000000311">
    <property type="component" value="Unassembled WGS sequence"/>
</dbReference>
<dbReference type="AlphaFoldDB" id="E2B1L7"/>
<proteinExistence type="predicted"/>
<evidence type="ECO:0000313" key="2">
    <source>
        <dbReference type="Proteomes" id="UP000000311"/>
    </source>
</evidence>
<reference evidence="1 2" key="1">
    <citation type="journal article" date="2010" name="Science">
        <title>Genomic comparison of the ants Camponotus floridanus and Harpegnathos saltator.</title>
        <authorList>
            <person name="Bonasio R."/>
            <person name="Zhang G."/>
            <person name="Ye C."/>
            <person name="Mutti N.S."/>
            <person name="Fang X."/>
            <person name="Qin N."/>
            <person name="Donahue G."/>
            <person name="Yang P."/>
            <person name="Li Q."/>
            <person name="Li C."/>
            <person name="Zhang P."/>
            <person name="Huang Z."/>
            <person name="Berger S.L."/>
            <person name="Reinberg D."/>
            <person name="Wang J."/>
            <person name="Liebig J."/>
        </authorList>
    </citation>
    <scope>NUCLEOTIDE SEQUENCE [LARGE SCALE GENOMIC DNA]</scope>
    <source>
        <strain evidence="2">C129</strain>
    </source>
</reference>
<dbReference type="EMBL" id="GL444953">
    <property type="protein sequence ID" value="EFN60373.1"/>
    <property type="molecule type" value="Genomic_DNA"/>
</dbReference>
<gene>
    <name evidence="1" type="ORF">EAG_02085</name>
</gene>
<dbReference type="InParanoid" id="E2B1L7"/>
<name>E2B1L7_CAMFO</name>
<protein>
    <submittedName>
        <fullName evidence="1">Uncharacterized protein</fullName>
    </submittedName>
</protein>